<protein>
    <submittedName>
        <fullName evidence="2">KinB signaling pathway activation protein</fullName>
    </submittedName>
</protein>
<organism evidence="2 3">
    <name type="scientific">Paenibacillus albicereus</name>
    <dbReference type="NCBI Taxonomy" id="2726185"/>
    <lineage>
        <taxon>Bacteria</taxon>
        <taxon>Bacillati</taxon>
        <taxon>Bacillota</taxon>
        <taxon>Bacilli</taxon>
        <taxon>Bacillales</taxon>
        <taxon>Paenibacillaceae</taxon>
        <taxon>Paenibacillus</taxon>
    </lineage>
</organism>
<dbReference type="KEGG" id="palr:HGI30_03245"/>
<dbReference type="EMBL" id="CP051428">
    <property type="protein sequence ID" value="QJC50699.1"/>
    <property type="molecule type" value="Genomic_DNA"/>
</dbReference>
<dbReference type="InterPro" id="IPR024164">
    <property type="entry name" value="KinB-signalling_activ"/>
</dbReference>
<name>A0A6H2GTL0_9BACL</name>
<gene>
    <name evidence="2" type="ORF">HGI30_03245</name>
</gene>
<feature type="transmembrane region" description="Helical" evidence="1">
    <location>
        <begin position="111"/>
        <end position="130"/>
    </location>
</feature>
<feature type="transmembrane region" description="Helical" evidence="1">
    <location>
        <begin position="48"/>
        <end position="71"/>
    </location>
</feature>
<feature type="transmembrane region" description="Helical" evidence="1">
    <location>
        <begin position="83"/>
        <end position="105"/>
    </location>
</feature>
<dbReference type="SMART" id="SM01251">
    <property type="entry name" value="KbaA"/>
    <property type="match status" value="1"/>
</dbReference>
<keyword evidence="1" id="KW-0472">Membrane</keyword>
<keyword evidence="3" id="KW-1185">Reference proteome</keyword>
<dbReference type="Pfam" id="PF14089">
    <property type="entry name" value="KbaA"/>
    <property type="match status" value="1"/>
</dbReference>
<sequence>MTIRKWFFLFWTTMAIGAGATLVTGLAMQLMDQTLRAYGWSGAGFNTFNMVLVGLLIGAFSQMGFFAYLTVNYIALSVFRKSYLWSALQAYTSIFALGFLVYVLYQSRDQTGMVLFWVLPIVLAVVAWGVGYWKTRLTNNKAFIPTLFLMIVVTSLEAWPSFQGEGGEVSASAIWFMMIPLAACNAYQILTLQRITSSPDKKETASARGAKTA</sequence>
<dbReference type="AlphaFoldDB" id="A0A6H2GTL0"/>
<evidence type="ECO:0000313" key="3">
    <source>
        <dbReference type="Proteomes" id="UP000502136"/>
    </source>
</evidence>
<accession>A0A6H2GTL0</accession>
<feature type="transmembrane region" description="Helical" evidence="1">
    <location>
        <begin position="174"/>
        <end position="192"/>
    </location>
</feature>
<evidence type="ECO:0000313" key="2">
    <source>
        <dbReference type="EMBL" id="QJC50699.1"/>
    </source>
</evidence>
<feature type="transmembrane region" description="Helical" evidence="1">
    <location>
        <begin position="7"/>
        <end position="28"/>
    </location>
</feature>
<dbReference type="RefSeq" id="WP_168906355.1">
    <property type="nucleotide sequence ID" value="NZ_CP051428.1"/>
</dbReference>
<keyword evidence="1" id="KW-1133">Transmembrane helix</keyword>
<keyword evidence="1" id="KW-0812">Transmembrane</keyword>
<feature type="transmembrane region" description="Helical" evidence="1">
    <location>
        <begin position="142"/>
        <end position="162"/>
    </location>
</feature>
<proteinExistence type="predicted"/>
<evidence type="ECO:0000256" key="1">
    <source>
        <dbReference type="SAM" id="Phobius"/>
    </source>
</evidence>
<reference evidence="2 3" key="1">
    <citation type="submission" date="2020-04" db="EMBL/GenBank/DDBJ databases">
        <title>Novel Paenibacillus strain UniB2 isolated from commercial digestive syrup.</title>
        <authorList>
            <person name="Thorat V."/>
            <person name="Kirdat K."/>
            <person name="Tiwarekar B."/>
            <person name="Yadav A."/>
        </authorList>
    </citation>
    <scope>NUCLEOTIDE SEQUENCE [LARGE SCALE GENOMIC DNA]</scope>
    <source>
        <strain evidence="2 3">UniB2</strain>
    </source>
</reference>
<dbReference type="Proteomes" id="UP000502136">
    <property type="component" value="Chromosome"/>
</dbReference>
<dbReference type="GO" id="GO:0045881">
    <property type="term" value="P:positive regulation of sporulation resulting in formation of a cellular spore"/>
    <property type="evidence" value="ECO:0007669"/>
    <property type="project" value="InterPro"/>
</dbReference>